<evidence type="ECO:0000313" key="6">
    <source>
        <dbReference type="Proteomes" id="UP000295341"/>
    </source>
</evidence>
<dbReference type="InterPro" id="IPR014710">
    <property type="entry name" value="RmlC-like_jellyroll"/>
</dbReference>
<keyword evidence="6" id="KW-1185">Reference proteome</keyword>
<evidence type="ECO:0000256" key="2">
    <source>
        <dbReference type="ARBA" id="ARBA00023125"/>
    </source>
</evidence>
<organism evidence="5 6">
    <name type="scientific">Panacagrimonas perspica</name>
    <dbReference type="NCBI Taxonomy" id="381431"/>
    <lineage>
        <taxon>Bacteria</taxon>
        <taxon>Pseudomonadati</taxon>
        <taxon>Pseudomonadota</taxon>
        <taxon>Gammaproteobacteria</taxon>
        <taxon>Nevskiales</taxon>
        <taxon>Nevskiaceae</taxon>
        <taxon>Panacagrimonas</taxon>
    </lineage>
</organism>
<dbReference type="Pfam" id="PF00027">
    <property type="entry name" value="cNMP_binding"/>
    <property type="match status" value="1"/>
</dbReference>
<feature type="domain" description="HTH crp-type" evidence="4">
    <location>
        <begin position="154"/>
        <end position="223"/>
    </location>
</feature>
<keyword evidence="2" id="KW-0238">DNA-binding</keyword>
<proteinExistence type="predicted"/>
<dbReference type="SUPFAM" id="SSF46785">
    <property type="entry name" value="Winged helix' DNA-binding domain"/>
    <property type="match status" value="1"/>
</dbReference>
<dbReference type="PANTHER" id="PTHR24567">
    <property type="entry name" value="CRP FAMILY TRANSCRIPTIONAL REGULATORY PROTEIN"/>
    <property type="match status" value="1"/>
</dbReference>
<dbReference type="GO" id="GO:0003700">
    <property type="term" value="F:DNA-binding transcription factor activity"/>
    <property type="evidence" value="ECO:0007669"/>
    <property type="project" value="TreeGrafter"/>
</dbReference>
<accession>A0A4S3K4W1</accession>
<keyword evidence="1" id="KW-0805">Transcription regulation</keyword>
<dbReference type="PROSITE" id="PS51063">
    <property type="entry name" value="HTH_CRP_2"/>
    <property type="match status" value="1"/>
</dbReference>
<reference evidence="5 6" key="1">
    <citation type="submission" date="2019-03" db="EMBL/GenBank/DDBJ databases">
        <title>Genomic Encyclopedia of Type Strains, Phase IV (KMG-IV): sequencing the most valuable type-strain genomes for metagenomic binning, comparative biology and taxonomic classification.</title>
        <authorList>
            <person name="Goeker M."/>
        </authorList>
    </citation>
    <scope>NUCLEOTIDE SEQUENCE [LARGE SCALE GENOMIC DNA]</scope>
    <source>
        <strain evidence="5 6">DSM 26377</strain>
    </source>
</reference>
<dbReference type="SUPFAM" id="SSF51206">
    <property type="entry name" value="cAMP-binding domain-like"/>
    <property type="match status" value="1"/>
</dbReference>
<dbReference type="InterPro" id="IPR000595">
    <property type="entry name" value="cNMP-bd_dom"/>
</dbReference>
<name>A0A4S3K4W1_9GAMM</name>
<dbReference type="RefSeq" id="WP_162851046.1">
    <property type="nucleotide sequence ID" value="NZ_MWIN01000012.1"/>
</dbReference>
<protein>
    <submittedName>
        <fullName evidence="5">Transcriptional regulator</fullName>
    </submittedName>
</protein>
<comment type="caution">
    <text evidence="5">The sequence shown here is derived from an EMBL/GenBank/DDBJ whole genome shotgun (WGS) entry which is preliminary data.</text>
</comment>
<dbReference type="InterPro" id="IPR012318">
    <property type="entry name" value="HTH_CRP"/>
</dbReference>
<dbReference type="InterPro" id="IPR050397">
    <property type="entry name" value="Env_Response_Regulators"/>
</dbReference>
<evidence type="ECO:0000256" key="3">
    <source>
        <dbReference type="ARBA" id="ARBA00023163"/>
    </source>
</evidence>
<dbReference type="EMBL" id="SOBT01000008">
    <property type="protein sequence ID" value="TDU31639.1"/>
    <property type="molecule type" value="Genomic_DNA"/>
</dbReference>
<dbReference type="InterPro" id="IPR018490">
    <property type="entry name" value="cNMP-bd_dom_sf"/>
</dbReference>
<dbReference type="CDD" id="cd00092">
    <property type="entry name" value="HTH_CRP"/>
    <property type="match status" value="1"/>
</dbReference>
<evidence type="ECO:0000256" key="1">
    <source>
        <dbReference type="ARBA" id="ARBA00023015"/>
    </source>
</evidence>
<evidence type="ECO:0000259" key="4">
    <source>
        <dbReference type="PROSITE" id="PS51063"/>
    </source>
</evidence>
<dbReference type="Gene3D" id="1.10.10.10">
    <property type="entry name" value="Winged helix-like DNA-binding domain superfamily/Winged helix DNA-binding domain"/>
    <property type="match status" value="1"/>
</dbReference>
<dbReference type="InterPro" id="IPR036388">
    <property type="entry name" value="WH-like_DNA-bd_sf"/>
</dbReference>
<dbReference type="Proteomes" id="UP000295341">
    <property type="component" value="Unassembled WGS sequence"/>
</dbReference>
<dbReference type="InterPro" id="IPR036390">
    <property type="entry name" value="WH_DNA-bd_sf"/>
</dbReference>
<dbReference type="Gene3D" id="2.60.120.10">
    <property type="entry name" value="Jelly Rolls"/>
    <property type="match status" value="1"/>
</dbReference>
<dbReference type="PRINTS" id="PR00034">
    <property type="entry name" value="HTHCRP"/>
</dbReference>
<dbReference type="PANTHER" id="PTHR24567:SF75">
    <property type="entry name" value="FUMARATE AND NITRATE REDUCTION REGULATORY PROTEIN"/>
    <property type="match status" value="1"/>
</dbReference>
<dbReference type="GO" id="GO:0003677">
    <property type="term" value="F:DNA binding"/>
    <property type="evidence" value="ECO:0007669"/>
    <property type="project" value="UniProtKB-KW"/>
</dbReference>
<sequence length="234" mass="25339">MAFDIAPQHRIAPNCHVCPVQNCASRCPDKAVTWRAAVSLLPPQIPGCGNLVNAGMPVPGLFTVRAGCIKSYTLDSLGNEHVRAFHFPGDIVGLDALGDEQSASAASAVSPSQVCAISLNDLGHQMEVDPFMSTHLLKKTREALRRAMALSGEFSADQRVAAFLLFVHSRIGSGDVVRLPMTRREMGSYLRLATETVCRVLARFEKNGWVACSDKRITLMNRPSLTKLAEPVAL</sequence>
<evidence type="ECO:0000313" key="5">
    <source>
        <dbReference type="EMBL" id="TDU31639.1"/>
    </source>
</evidence>
<dbReference type="Pfam" id="PF13545">
    <property type="entry name" value="HTH_Crp_2"/>
    <property type="match status" value="1"/>
</dbReference>
<dbReference type="GO" id="GO:0005829">
    <property type="term" value="C:cytosol"/>
    <property type="evidence" value="ECO:0007669"/>
    <property type="project" value="TreeGrafter"/>
</dbReference>
<keyword evidence="3" id="KW-0804">Transcription</keyword>
<gene>
    <name evidence="5" type="ORF">DFR24_1014</name>
</gene>
<dbReference type="SMART" id="SM00419">
    <property type="entry name" value="HTH_CRP"/>
    <property type="match status" value="1"/>
</dbReference>
<dbReference type="AlphaFoldDB" id="A0A4S3K4W1"/>